<organism evidence="4 5">
    <name type="scientific">Aurantiacibacter rhizosphaerae</name>
    <dbReference type="NCBI Taxonomy" id="2691582"/>
    <lineage>
        <taxon>Bacteria</taxon>
        <taxon>Pseudomonadati</taxon>
        <taxon>Pseudomonadota</taxon>
        <taxon>Alphaproteobacteria</taxon>
        <taxon>Sphingomonadales</taxon>
        <taxon>Erythrobacteraceae</taxon>
        <taxon>Aurantiacibacter</taxon>
    </lineage>
</organism>
<evidence type="ECO:0000313" key="5">
    <source>
        <dbReference type="Proteomes" id="UP000461409"/>
    </source>
</evidence>
<dbReference type="PANTHER" id="PTHR30328">
    <property type="entry name" value="TRANSCRIPTIONAL REPRESSOR"/>
    <property type="match status" value="1"/>
</dbReference>
<protein>
    <submittedName>
        <fullName evidence="4">TetR family transcriptional regulator</fullName>
    </submittedName>
</protein>
<keyword evidence="1 2" id="KW-0238">DNA-binding</keyword>
<proteinExistence type="predicted"/>
<dbReference type="Gene3D" id="1.10.357.10">
    <property type="entry name" value="Tetracycline Repressor, domain 2"/>
    <property type="match status" value="1"/>
</dbReference>
<dbReference type="SUPFAM" id="SSF48498">
    <property type="entry name" value="Tetracyclin repressor-like, C-terminal domain"/>
    <property type="match status" value="1"/>
</dbReference>
<evidence type="ECO:0000313" key="4">
    <source>
        <dbReference type="EMBL" id="MWV28681.1"/>
    </source>
</evidence>
<dbReference type="AlphaFoldDB" id="A0A844XDP9"/>
<dbReference type="PANTHER" id="PTHR30328:SF54">
    <property type="entry name" value="HTH-TYPE TRANSCRIPTIONAL REPRESSOR SCO4008"/>
    <property type="match status" value="1"/>
</dbReference>
<feature type="domain" description="HTH tetR-type" evidence="3">
    <location>
        <begin position="15"/>
        <end position="75"/>
    </location>
</feature>
<comment type="caution">
    <text evidence="4">The sequence shown here is derived from an EMBL/GenBank/DDBJ whole genome shotgun (WGS) entry which is preliminary data.</text>
</comment>
<keyword evidence="5" id="KW-1185">Reference proteome</keyword>
<feature type="DNA-binding region" description="H-T-H motif" evidence="2">
    <location>
        <begin position="38"/>
        <end position="57"/>
    </location>
</feature>
<dbReference type="SUPFAM" id="SSF46689">
    <property type="entry name" value="Homeodomain-like"/>
    <property type="match status" value="1"/>
</dbReference>
<sequence length="218" mass="23940">MGQAVTGQRRKRDASATRAELIAVATEEFAEKGLAGARVEEIASRTATSKHMIYYHFGSKDGLYRAVLEQAYAEFRIAEGAVDYADLPALDALAALVSATFDVHAQRPQIVRIIMGENINRGAQIRSIDSFLQREVALDTMRQILDRGVEEGTMRKGLDPLQVHLTASALCFHYIANVHTFGHVFEFDAHSPDQLSARRDEIIATVVNRCAAPAAKGD</sequence>
<dbReference type="EMBL" id="WUBR01000002">
    <property type="protein sequence ID" value="MWV28681.1"/>
    <property type="molecule type" value="Genomic_DNA"/>
</dbReference>
<dbReference type="InterPro" id="IPR050109">
    <property type="entry name" value="HTH-type_TetR-like_transc_reg"/>
</dbReference>
<dbReference type="PRINTS" id="PR00455">
    <property type="entry name" value="HTHTETR"/>
</dbReference>
<dbReference type="InterPro" id="IPR041474">
    <property type="entry name" value="NicS_C"/>
</dbReference>
<reference evidence="4 5" key="2">
    <citation type="submission" date="2020-02" db="EMBL/GenBank/DDBJ databases">
        <title>Erythrobacter dongmakensis sp. nov., isolated from a tidal mudflat.</title>
        <authorList>
            <person name="Kim I.S."/>
        </authorList>
    </citation>
    <scope>NUCLEOTIDE SEQUENCE [LARGE SCALE GENOMIC DNA]</scope>
    <source>
        <strain evidence="4 5">GH3-10</strain>
    </source>
</reference>
<dbReference type="InterPro" id="IPR001647">
    <property type="entry name" value="HTH_TetR"/>
</dbReference>
<evidence type="ECO:0000259" key="3">
    <source>
        <dbReference type="PROSITE" id="PS50977"/>
    </source>
</evidence>
<dbReference type="Pfam" id="PF00440">
    <property type="entry name" value="TetR_N"/>
    <property type="match status" value="1"/>
</dbReference>
<dbReference type="RefSeq" id="WP_160486253.1">
    <property type="nucleotide sequence ID" value="NZ_WUBR01000002.1"/>
</dbReference>
<dbReference type="InterPro" id="IPR009057">
    <property type="entry name" value="Homeodomain-like_sf"/>
</dbReference>
<dbReference type="GO" id="GO:0003677">
    <property type="term" value="F:DNA binding"/>
    <property type="evidence" value="ECO:0007669"/>
    <property type="project" value="UniProtKB-UniRule"/>
</dbReference>
<gene>
    <name evidence="4" type="ORF">GRF63_12265</name>
</gene>
<evidence type="ECO:0000256" key="1">
    <source>
        <dbReference type="ARBA" id="ARBA00023125"/>
    </source>
</evidence>
<evidence type="ECO:0000256" key="2">
    <source>
        <dbReference type="PROSITE-ProRule" id="PRU00335"/>
    </source>
</evidence>
<dbReference type="Proteomes" id="UP000461409">
    <property type="component" value="Unassembled WGS sequence"/>
</dbReference>
<name>A0A844XDP9_9SPHN</name>
<dbReference type="Pfam" id="PF17938">
    <property type="entry name" value="TetR_C_29"/>
    <property type="match status" value="1"/>
</dbReference>
<reference evidence="4 5" key="1">
    <citation type="submission" date="2019-12" db="EMBL/GenBank/DDBJ databases">
        <authorList>
            <person name="Lee S.D."/>
        </authorList>
    </citation>
    <scope>NUCLEOTIDE SEQUENCE [LARGE SCALE GENOMIC DNA]</scope>
    <source>
        <strain evidence="4 5">GH3-10</strain>
    </source>
</reference>
<dbReference type="InterPro" id="IPR036271">
    <property type="entry name" value="Tet_transcr_reg_TetR-rel_C_sf"/>
</dbReference>
<dbReference type="PROSITE" id="PS50977">
    <property type="entry name" value="HTH_TETR_2"/>
    <property type="match status" value="1"/>
</dbReference>
<accession>A0A844XDP9</accession>